<evidence type="ECO:0000313" key="3">
    <source>
        <dbReference type="EMBL" id="CAL1712042.1"/>
    </source>
</evidence>
<dbReference type="InterPro" id="IPR000719">
    <property type="entry name" value="Prot_kinase_dom"/>
</dbReference>
<keyword evidence="4" id="KW-1185">Reference proteome</keyword>
<organism evidence="3 4">
    <name type="scientific">Somion occarium</name>
    <dbReference type="NCBI Taxonomy" id="3059160"/>
    <lineage>
        <taxon>Eukaryota</taxon>
        <taxon>Fungi</taxon>
        <taxon>Dikarya</taxon>
        <taxon>Basidiomycota</taxon>
        <taxon>Agaricomycotina</taxon>
        <taxon>Agaricomycetes</taxon>
        <taxon>Polyporales</taxon>
        <taxon>Cerrenaceae</taxon>
        <taxon>Somion</taxon>
    </lineage>
</organism>
<reference evidence="4" key="1">
    <citation type="submission" date="2024-04" db="EMBL/GenBank/DDBJ databases">
        <authorList>
            <person name="Shaw F."/>
            <person name="Minotto A."/>
        </authorList>
    </citation>
    <scope>NUCLEOTIDE SEQUENCE [LARGE SCALE GENOMIC DNA]</scope>
</reference>
<sequence length="752" mass="85852">MIHLDRTRDNMNPLLRRDLEERKTVNLDIWIQAVTGRSPETIRQWSDIIRQDKFCTDAIIDDAVTEYCALEKHETYRYRPWCQMANRILSLARKNIESLPPYAYADVQYYRNDPIIVEGNGRWDEYAHRKPDVVSMRKATFDHTWSRVQGQPDPLNPRMNKLCWPEIVSLTEFKDVPDRHLVELEKTWHLVLEAAKGRKGELASLEVKDMPPRRSPRNHAASTSGTGITSTPADIPRAPKSSRILISAGQKRKNTQFASQAVEKKPRVSQELEEEDKPEESTSSDPPKNVVEQVGSYALEMLASTHGTRLHSIIPLIQGSKVQFWYADASGFVVSTEICWISNFDKFAALLVALNCCTEEDMGLRMPGITLPTKKGRHPSPDPPLTLQGATLTMEHPDGGNIEVTMGEEIFTQYSLVGRRTNVYNIKTSPGVADCDLVIKMSFQPVCRHPEQDILRLAENAGVEHIPKAYIWTNQRTEWRLSNGIRGRFWPDNSTDQYYDERSFRWIIFKKYYALEKALDPLNMGYLFRQLLDCVNQLRTKACILHRDISLSNLMYDIRDGTIYLILNDFDLSSVVDQNGEPTGATARHRTGTLPFIAVDLLHNPDSPHYVRHDIESIFYVATWCAIKLPLEDTTVSETQRRRAQLQDWELHGAKSVARVKIEILHSDRFVKLPLSDDYAPYLPWLYQICKVMEAGQRAITDRKRELAVMGIIAEDSFNAETCGGHITYENVKKAMSVGMASVCKALTNVMV</sequence>
<dbReference type="InterPro" id="IPR008266">
    <property type="entry name" value="Tyr_kinase_AS"/>
</dbReference>
<dbReference type="PANTHER" id="PTHR38248">
    <property type="entry name" value="FUNK1 6"/>
    <property type="match status" value="1"/>
</dbReference>
<feature type="region of interest" description="Disordered" evidence="1">
    <location>
        <begin position="203"/>
        <end position="290"/>
    </location>
</feature>
<dbReference type="PROSITE" id="PS00109">
    <property type="entry name" value="PROTEIN_KINASE_TYR"/>
    <property type="match status" value="1"/>
</dbReference>
<feature type="compositionally biased region" description="Low complexity" evidence="1">
    <location>
        <begin position="222"/>
        <end position="231"/>
    </location>
</feature>
<dbReference type="EMBL" id="OZ037949">
    <property type="protein sequence ID" value="CAL1712042.1"/>
    <property type="molecule type" value="Genomic_DNA"/>
</dbReference>
<evidence type="ECO:0000256" key="1">
    <source>
        <dbReference type="SAM" id="MobiDB-lite"/>
    </source>
</evidence>
<evidence type="ECO:0000313" key="4">
    <source>
        <dbReference type="Proteomes" id="UP001497453"/>
    </source>
</evidence>
<dbReference type="SUPFAM" id="SSF56112">
    <property type="entry name" value="Protein kinase-like (PK-like)"/>
    <property type="match status" value="1"/>
</dbReference>
<dbReference type="Pfam" id="PF17667">
    <property type="entry name" value="Pkinase_fungal"/>
    <property type="match status" value="1"/>
</dbReference>
<dbReference type="PANTHER" id="PTHR38248:SF2">
    <property type="entry name" value="FUNK1 11"/>
    <property type="match status" value="1"/>
</dbReference>
<dbReference type="InterPro" id="IPR040976">
    <property type="entry name" value="Pkinase_fungal"/>
</dbReference>
<feature type="domain" description="Protein kinase" evidence="2">
    <location>
        <begin position="390"/>
        <end position="686"/>
    </location>
</feature>
<dbReference type="PROSITE" id="PS50011">
    <property type="entry name" value="PROTEIN_KINASE_DOM"/>
    <property type="match status" value="1"/>
</dbReference>
<accession>A0ABP1DXT8</accession>
<protein>
    <recommendedName>
        <fullName evidence="2">Protein kinase domain-containing protein</fullName>
    </recommendedName>
</protein>
<dbReference type="InterPro" id="IPR011009">
    <property type="entry name" value="Kinase-like_dom_sf"/>
</dbReference>
<dbReference type="Proteomes" id="UP001497453">
    <property type="component" value="Chromosome 6"/>
</dbReference>
<proteinExistence type="predicted"/>
<gene>
    <name evidence="3" type="ORF">GFSPODELE1_LOCUS8634</name>
</gene>
<evidence type="ECO:0000259" key="2">
    <source>
        <dbReference type="PROSITE" id="PS50011"/>
    </source>
</evidence>
<feature type="compositionally biased region" description="Basic and acidic residues" evidence="1">
    <location>
        <begin position="203"/>
        <end position="212"/>
    </location>
</feature>
<dbReference type="Gene3D" id="1.10.510.10">
    <property type="entry name" value="Transferase(Phosphotransferase) domain 1"/>
    <property type="match status" value="1"/>
</dbReference>
<name>A0ABP1DXT8_9APHY</name>